<accession>A0AA35YV34</accession>
<protein>
    <submittedName>
        <fullName evidence="1">Uncharacterized protein</fullName>
    </submittedName>
</protein>
<dbReference type="EMBL" id="OX465080">
    <property type="protein sequence ID" value="CAI9280594.1"/>
    <property type="molecule type" value="Genomic_DNA"/>
</dbReference>
<dbReference type="AlphaFoldDB" id="A0AA35YV34"/>
<gene>
    <name evidence="1" type="ORF">LSALG_LOCUS20333</name>
</gene>
<sequence>MEVVLKDVLENFPDSILLKEWFEKNHKLFIEVKNEGNEGMNDKEHTFDANVNKGAEDIDNEGGISLIRALVVYGDKKDDGGSFNIPIIEHIDNTDHLNCSQFLEHHEVLAKAIEMTDEAVLKSYSQEKKY</sequence>
<dbReference type="Proteomes" id="UP001177003">
    <property type="component" value="Chromosome 4"/>
</dbReference>
<evidence type="ECO:0000313" key="1">
    <source>
        <dbReference type="EMBL" id="CAI9280594.1"/>
    </source>
</evidence>
<proteinExistence type="predicted"/>
<evidence type="ECO:0000313" key="2">
    <source>
        <dbReference type="Proteomes" id="UP001177003"/>
    </source>
</evidence>
<organism evidence="1 2">
    <name type="scientific">Lactuca saligna</name>
    <name type="common">Willowleaf lettuce</name>
    <dbReference type="NCBI Taxonomy" id="75948"/>
    <lineage>
        <taxon>Eukaryota</taxon>
        <taxon>Viridiplantae</taxon>
        <taxon>Streptophyta</taxon>
        <taxon>Embryophyta</taxon>
        <taxon>Tracheophyta</taxon>
        <taxon>Spermatophyta</taxon>
        <taxon>Magnoliopsida</taxon>
        <taxon>eudicotyledons</taxon>
        <taxon>Gunneridae</taxon>
        <taxon>Pentapetalae</taxon>
        <taxon>asterids</taxon>
        <taxon>campanulids</taxon>
        <taxon>Asterales</taxon>
        <taxon>Asteraceae</taxon>
        <taxon>Cichorioideae</taxon>
        <taxon>Cichorieae</taxon>
        <taxon>Lactucinae</taxon>
        <taxon>Lactuca</taxon>
    </lineage>
</organism>
<keyword evidence="2" id="KW-1185">Reference proteome</keyword>
<name>A0AA35YV34_LACSI</name>
<reference evidence="1" key="1">
    <citation type="submission" date="2023-04" db="EMBL/GenBank/DDBJ databases">
        <authorList>
            <person name="Vijverberg K."/>
            <person name="Xiong W."/>
            <person name="Schranz E."/>
        </authorList>
    </citation>
    <scope>NUCLEOTIDE SEQUENCE</scope>
</reference>